<keyword evidence="3" id="KW-1185">Reference proteome</keyword>
<reference evidence="2" key="1">
    <citation type="submission" date="2022-03" db="EMBL/GenBank/DDBJ databases">
        <authorList>
            <person name="Alioto T."/>
            <person name="Alioto T."/>
            <person name="Gomez Garrido J."/>
        </authorList>
    </citation>
    <scope>NUCLEOTIDE SEQUENCE</scope>
</reference>
<proteinExistence type="predicted"/>
<evidence type="ECO:0000313" key="2">
    <source>
        <dbReference type="EMBL" id="CAH2291823.1"/>
    </source>
</evidence>
<sequence>MMDGLLTPKLNEPFTDRAPHTNLEQRLDKLFTRFWAQLEARAESTQAQGRRRPRGGEESVMQP</sequence>
<name>A0AAD1S401_PELCU</name>
<organism evidence="2 3">
    <name type="scientific">Pelobates cultripes</name>
    <name type="common">Western spadefoot toad</name>
    <dbReference type="NCBI Taxonomy" id="61616"/>
    <lineage>
        <taxon>Eukaryota</taxon>
        <taxon>Metazoa</taxon>
        <taxon>Chordata</taxon>
        <taxon>Craniata</taxon>
        <taxon>Vertebrata</taxon>
        <taxon>Euteleostomi</taxon>
        <taxon>Amphibia</taxon>
        <taxon>Batrachia</taxon>
        <taxon>Anura</taxon>
        <taxon>Pelobatoidea</taxon>
        <taxon>Pelobatidae</taxon>
        <taxon>Pelobates</taxon>
    </lineage>
</organism>
<gene>
    <name evidence="2" type="ORF">PECUL_23A050344</name>
</gene>
<evidence type="ECO:0000313" key="3">
    <source>
        <dbReference type="Proteomes" id="UP001295444"/>
    </source>
</evidence>
<evidence type="ECO:0000256" key="1">
    <source>
        <dbReference type="SAM" id="MobiDB-lite"/>
    </source>
</evidence>
<dbReference type="Proteomes" id="UP001295444">
    <property type="component" value="Chromosome 05"/>
</dbReference>
<protein>
    <submittedName>
        <fullName evidence="2">Uncharacterized protein</fullName>
    </submittedName>
</protein>
<dbReference type="AlphaFoldDB" id="A0AAD1S401"/>
<feature type="region of interest" description="Disordered" evidence="1">
    <location>
        <begin position="1"/>
        <end position="21"/>
    </location>
</feature>
<dbReference type="EMBL" id="OW240916">
    <property type="protein sequence ID" value="CAH2291823.1"/>
    <property type="molecule type" value="Genomic_DNA"/>
</dbReference>
<feature type="region of interest" description="Disordered" evidence="1">
    <location>
        <begin position="41"/>
        <end position="63"/>
    </location>
</feature>
<accession>A0AAD1S401</accession>